<gene>
    <name evidence="3" type="ORF">Tasa_019_045</name>
</gene>
<evidence type="ECO:0000256" key="1">
    <source>
        <dbReference type="SAM" id="MobiDB-lite"/>
    </source>
</evidence>
<dbReference type="Proteomes" id="UP000032679">
    <property type="component" value="Unassembled WGS sequence"/>
</dbReference>
<feature type="region of interest" description="Disordered" evidence="1">
    <location>
        <begin position="128"/>
        <end position="152"/>
    </location>
</feature>
<feature type="transmembrane region" description="Helical" evidence="2">
    <location>
        <begin position="12"/>
        <end position="32"/>
    </location>
</feature>
<reference evidence="3 4" key="1">
    <citation type="submission" date="2012-10" db="EMBL/GenBank/DDBJ databases">
        <title>Genome sequencing of Tanticharoenia sakaeratensis NBRC 103193.</title>
        <authorList>
            <person name="Azuma Y."/>
            <person name="Hadano H."/>
            <person name="Hirakawa H."/>
            <person name="Matsushita K."/>
        </authorList>
    </citation>
    <scope>NUCLEOTIDE SEQUENCE [LARGE SCALE GENOMIC DNA]</scope>
    <source>
        <strain evidence="3 4">NBRC 103193</strain>
    </source>
</reference>
<keyword evidence="2" id="KW-0812">Transmembrane</keyword>
<evidence type="ECO:0000313" key="3">
    <source>
        <dbReference type="EMBL" id="GAN54360.1"/>
    </source>
</evidence>
<evidence type="ECO:0000256" key="2">
    <source>
        <dbReference type="SAM" id="Phobius"/>
    </source>
</evidence>
<organism evidence="3 4">
    <name type="scientific">Tanticharoenia sakaeratensis NBRC 103193</name>
    <dbReference type="NCBI Taxonomy" id="1231623"/>
    <lineage>
        <taxon>Bacteria</taxon>
        <taxon>Pseudomonadati</taxon>
        <taxon>Pseudomonadota</taxon>
        <taxon>Alphaproteobacteria</taxon>
        <taxon>Acetobacterales</taxon>
        <taxon>Acetobacteraceae</taxon>
        <taxon>Tanticharoenia</taxon>
    </lineage>
</organism>
<dbReference type="AlphaFoldDB" id="A0A0D6MLS0"/>
<comment type="caution">
    <text evidence="3">The sequence shown here is derived from an EMBL/GenBank/DDBJ whole genome shotgun (WGS) entry which is preliminary data.</text>
</comment>
<protein>
    <submittedName>
        <fullName evidence="3">Uncharacterized protein</fullName>
    </submittedName>
</protein>
<dbReference type="STRING" id="1231623.Tasa_019_045"/>
<proteinExistence type="predicted"/>
<dbReference type="RefSeq" id="WP_048848902.1">
    <property type="nucleotide sequence ID" value="NZ_BALE01000019.1"/>
</dbReference>
<name>A0A0D6MLS0_9PROT</name>
<dbReference type="EMBL" id="BALE01000019">
    <property type="protein sequence ID" value="GAN54360.1"/>
    <property type="molecule type" value="Genomic_DNA"/>
</dbReference>
<dbReference type="OrthoDB" id="7277308at2"/>
<keyword evidence="4" id="KW-1185">Reference proteome</keyword>
<accession>A0A0D6MLS0</accession>
<sequence length="152" mass="16201">MAHANHLAKQPALNRWLLVTLTLLGFLGQLLIGNQARPDETPRATIQRLTGIDIAAADHAPVSDTAPHVMHMPGMTSKAGPARSHAPGHHHDGSCPLCPLLHLPVIVLTGLIILPRLPLCWAPSAHHLAQPRAPPSSARRILPPSRGPPSSF</sequence>
<keyword evidence="2" id="KW-0472">Membrane</keyword>
<keyword evidence="2" id="KW-1133">Transmembrane helix</keyword>
<evidence type="ECO:0000313" key="4">
    <source>
        <dbReference type="Proteomes" id="UP000032679"/>
    </source>
</evidence>
<feature type="region of interest" description="Disordered" evidence="1">
    <location>
        <begin position="65"/>
        <end position="91"/>
    </location>
</feature>